<reference evidence="2 3" key="1">
    <citation type="submission" date="2019-10" db="EMBL/GenBank/DDBJ databases">
        <title>Genome diversity of Sutterella seckii.</title>
        <authorList>
            <person name="Chaplin A.V."/>
            <person name="Sokolova S.R."/>
            <person name="Mosin K.A."/>
            <person name="Ivanova E.L."/>
            <person name="Kochetkova T.O."/>
            <person name="Goltsov A.Y."/>
            <person name="Trofimov D.Y."/>
            <person name="Efimov B.A."/>
        </authorList>
    </citation>
    <scope>NUCLEOTIDE SEQUENCE [LARGE SCALE GENOMIC DNA]</scope>
    <source>
        <strain evidence="2 3">ASD3426</strain>
    </source>
</reference>
<dbReference type="AlphaFoldDB" id="A0AAI9SCY1"/>
<dbReference type="EMBL" id="WEHW01000007">
    <property type="protein sequence ID" value="KAB7652000.1"/>
    <property type="molecule type" value="Genomic_DNA"/>
</dbReference>
<evidence type="ECO:0000313" key="3">
    <source>
        <dbReference type="Proteomes" id="UP000469462"/>
    </source>
</evidence>
<comment type="caution">
    <text evidence="2">The sequence shown here is derived from an EMBL/GenBank/DDBJ whole genome shotgun (WGS) entry which is preliminary data.</text>
</comment>
<dbReference type="Gene3D" id="3.10.290.10">
    <property type="entry name" value="RNA-binding S4 domain"/>
    <property type="match status" value="1"/>
</dbReference>
<proteinExistence type="predicted"/>
<dbReference type="InterPro" id="IPR036986">
    <property type="entry name" value="S4_RNA-bd_sf"/>
</dbReference>
<organism evidence="2 3">
    <name type="scientific">Sutterella seckii</name>
    <dbReference type="NCBI Taxonomy" id="1944635"/>
    <lineage>
        <taxon>Bacteria</taxon>
        <taxon>Pseudomonadati</taxon>
        <taxon>Pseudomonadota</taxon>
        <taxon>Betaproteobacteria</taxon>
        <taxon>Burkholderiales</taxon>
        <taxon>Sutterellaceae</taxon>
        <taxon>Sutterella</taxon>
    </lineage>
</organism>
<dbReference type="SUPFAM" id="SSF55174">
    <property type="entry name" value="Alpha-L RNA-binding motif"/>
    <property type="match status" value="1"/>
</dbReference>
<evidence type="ECO:0000256" key="1">
    <source>
        <dbReference type="PROSITE-ProRule" id="PRU00182"/>
    </source>
</evidence>
<dbReference type="RefSeq" id="WP_139688117.1">
    <property type="nucleotide sequence ID" value="NZ_WEHW01000007.1"/>
</dbReference>
<sequence length="83" mass="8977">MTQEKDAAFVLRGEYITLDALLKAAGIASTGGEAKVLIQEGKVRVDGEPESRRGRKLRGGECVEALGKRIRVEATETHNPKEA</sequence>
<name>A0AAI9SCY1_9BURK</name>
<keyword evidence="3" id="KW-1185">Reference proteome</keyword>
<evidence type="ECO:0000313" key="2">
    <source>
        <dbReference type="EMBL" id="KAB7652000.1"/>
    </source>
</evidence>
<dbReference type="Proteomes" id="UP000469462">
    <property type="component" value="Unassembled WGS sequence"/>
</dbReference>
<dbReference type="PROSITE" id="PS50889">
    <property type="entry name" value="S4"/>
    <property type="match status" value="1"/>
</dbReference>
<dbReference type="GO" id="GO:0003723">
    <property type="term" value="F:RNA binding"/>
    <property type="evidence" value="ECO:0007669"/>
    <property type="project" value="UniProtKB-KW"/>
</dbReference>
<gene>
    <name evidence="2" type="ORF">GBM96_03430</name>
</gene>
<protein>
    <submittedName>
        <fullName evidence="2">RNA-binding S4 domain-containing protein</fullName>
    </submittedName>
</protein>
<dbReference type="CDD" id="cd00165">
    <property type="entry name" value="S4"/>
    <property type="match status" value="1"/>
</dbReference>
<dbReference type="Pfam" id="PF13275">
    <property type="entry name" value="S4_2"/>
    <property type="match status" value="1"/>
</dbReference>
<accession>A0AAI9SCY1</accession>
<keyword evidence="1" id="KW-0694">RNA-binding</keyword>